<keyword evidence="1" id="KW-1015">Disulfide bond</keyword>
<name>A0ABR1FMQ7_AURAN</name>
<feature type="transmembrane region" description="Helical" evidence="2">
    <location>
        <begin position="214"/>
        <end position="238"/>
    </location>
</feature>
<dbReference type="PANTHER" id="PTHR48071:SF18">
    <property type="entry name" value="DELETED IN MALIGNANT BRAIN TUMORS 1 PROTEIN-RELATED"/>
    <property type="match status" value="1"/>
</dbReference>
<feature type="domain" description="SRCR" evidence="4">
    <location>
        <begin position="46"/>
        <end position="151"/>
    </location>
</feature>
<dbReference type="SMART" id="SM00202">
    <property type="entry name" value="SR"/>
    <property type="match status" value="1"/>
</dbReference>
<dbReference type="Proteomes" id="UP001363151">
    <property type="component" value="Unassembled WGS sequence"/>
</dbReference>
<dbReference type="Pfam" id="PF00530">
    <property type="entry name" value="SRCR"/>
    <property type="match status" value="1"/>
</dbReference>
<dbReference type="InterPro" id="IPR001190">
    <property type="entry name" value="SRCR"/>
</dbReference>
<dbReference type="EMBL" id="JBBJCI010000357">
    <property type="protein sequence ID" value="KAK7233667.1"/>
    <property type="molecule type" value="Genomic_DNA"/>
</dbReference>
<evidence type="ECO:0000256" key="3">
    <source>
        <dbReference type="SAM" id="SignalP"/>
    </source>
</evidence>
<keyword evidence="2" id="KW-1133">Transmembrane helix</keyword>
<keyword evidence="2" id="KW-0472">Membrane</keyword>
<proteinExistence type="predicted"/>
<dbReference type="PRINTS" id="PR00258">
    <property type="entry name" value="SPERACTRCPTR"/>
</dbReference>
<evidence type="ECO:0000256" key="2">
    <source>
        <dbReference type="SAM" id="Phobius"/>
    </source>
</evidence>
<feature type="signal peptide" evidence="3">
    <location>
        <begin position="1"/>
        <end position="24"/>
    </location>
</feature>
<sequence>MVLAQKTMLAALSCLLFLPILASSTTPTAAPALPPTSPPTTPRGDVQLVGGITAYDGILQVWFDGEWGTVCDDWPFSDEAAEVVCQQLAGTSFESWTSDSGSCYDEMDVSVPIHLDDVECDGSEARLSDCDHSGWGVSNCVHTEDVSIVCALPTGVADAGDRTCTPELCGDPYKLCEENGLYWCCDTTSEYPKCGDSWGYCQEEGLTKKEKKSILVAVLTTLAVFFVCTIKTAPAVLVET</sequence>
<gene>
    <name evidence="5" type="ORF">SO694_00106070</name>
</gene>
<reference evidence="5 6" key="1">
    <citation type="submission" date="2024-03" db="EMBL/GenBank/DDBJ databases">
        <title>Aureococcus anophagefferens CCMP1851 and Kratosvirus quantuckense: Draft genome of a second virus-susceptible host strain in the model system.</title>
        <authorList>
            <person name="Chase E."/>
            <person name="Truchon A.R."/>
            <person name="Schepens W."/>
            <person name="Wilhelm S.W."/>
        </authorList>
    </citation>
    <scope>NUCLEOTIDE SEQUENCE [LARGE SCALE GENOMIC DNA]</scope>
    <source>
        <strain evidence="5 6">CCMP1851</strain>
    </source>
</reference>
<evidence type="ECO:0000259" key="4">
    <source>
        <dbReference type="PROSITE" id="PS50287"/>
    </source>
</evidence>
<dbReference type="PROSITE" id="PS50287">
    <property type="entry name" value="SRCR_2"/>
    <property type="match status" value="1"/>
</dbReference>
<dbReference type="SUPFAM" id="SSF56487">
    <property type="entry name" value="SRCR-like"/>
    <property type="match status" value="1"/>
</dbReference>
<dbReference type="InterPro" id="IPR036772">
    <property type="entry name" value="SRCR-like_dom_sf"/>
</dbReference>
<keyword evidence="2" id="KW-0812">Transmembrane</keyword>
<protein>
    <recommendedName>
        <fullName evidence="4">SRCR domain-containing protein</fullName>
    </recommendedName>
</protein>
<dbReference type="PANTHER" id="PTHR48071">
    <property type="entry name" value="SRCR DOMAIN-CONTAINING PROTEIN"/>
    <property type="match status" value="1"/>
</dbReference>
<keyword evidence="6" id="KW-1185">Reference proteome</keyword>
<evidence type="ECO:0000256" key="1">
    <source>
        <dbReference type="ARBA" id="ARBA00023157"/>
    </source>
</evidence>
<organism evidence="5 6">
    <name type="scientific">Aureococcus anophagefferens</name>
    <name type="common">Harmful bloom alga</name>
    <dbReference type="NCBI Taxonomy" id="44056"/>
    <lineage>
        <taxon>Eukaryota</taxon>
        <taxon>Sar</taxon>
        <taxon>Stramenopiles</taxon>
        <taxon>Ochrophyta</taxon>
        <taxon>Pelagophyceae</taxon>
        <taxon>Pelagomonadales</taxon>
        <taxon>Pelagomonadaceae</taxon>
        <taxon>Aureococcus</taxon>
    </lineage>
</organism>
<evidence type="ECO:0000313" key="6">
    <source>
        <dbReference type="Proteomes" id="UP001363151"/>
    </source>
</evidence>
<feature type="chain" id="PRO_5045634714" description="SRCR domain-containing protein" evidence="3">
    <location>
        <begin position="25"/>
        <end position="240"/>
    </location>
</feature>
<comment type="caution">
    <text evidence="5">The sequence shown here is derived from an EMBL/GenBank/DDBJ whole genome shotgun (WGS) entry which is preliminary data.</text>
</comment>
<keyword evidence="3" id="KW-0732">Signal</keyword>
<dbReference type="Gene3D" id="3.10.250.10">
    <property type="entry name" value="SRCR-like domain"/>
    <property type="match status" value="1"/>
</dbReference>
<accession>A0ABR1FMQ7</accession>
<evidence type="ECO:0000313" key="5">
    <source>
        <dbReference type="EMBL" id="KAK7233667.1"/>
    </source>
</evidence>